<name>A0A437GVI8_9SPHN</name>
<dbReference type="OrthoDB" id="7428625at2"/>
<dbReference type="SMART" id="SM00342">
    <property type="entry name" value="HTH_ARAC"/>
    <property type="match status" value="1"/>
</dbReference>
<dbReference type="PRINTS" id="PR00032">
    <property type="entry name" value="HTHARAC"/>
</dbReference>
<dbReference type="Gene3D" id="1.10.10.60">
    <property type="entry name" value="Homeodomain-like"/>
    <property type="match status" value="1"/>
</dbReference>
<dbReference type="AlphaFoldDB" id="A0A437GVI8"/>
<reference evidence="5 6" key="1">
    <citation type="submission" date="2018-12" db="EMBL/GenBank/DDBJ databases">
        <title>Croceicoccus ponticola sp. nov., a lipolytic bacterium isolated from seawater.</title>
        <authorList>
            <person name="Yoon J.-H."/>
        </authorList>
    </citation>
    <scope>NUCLEOTIDE SEQUENCE [LARGE SCALE GENOMIC DNA]</scope>
    <source>
        <strain evidence="5 6">GM-16</strain>
    </source>
</reference>
<keyword evidence="3" id="KW-0804">Transcription</keyword>
<dbReference type="PANTHER" id="PTHR47894:SF1">
    <property type="entry name" value="HTH-TYPE TRANSCRIPTIONAL REGULATOR VQSM"/>
    <property type="match status" value="1"/>
</dbReference>
<evidence type="ECO:0000313" key="6">
    <source>
        <dbReference type="Proteomes" id="UP000283003"/>
    </source>
</evidence>
<evidence type="ECO:0000256" key="3">
    <source>
        <dbReference type="ARBA" id="ARBA00023163"/>
    </source>
</evidence>
<dbReference type="SUPFAM" id="SSF46689">
    <property type="entry name" value="Homeodomain-like"/>
    <property type="match status" value="1"/>
</dbReference>
<dbReference type="InterPro" id="IPR018060">
    <property type="entry name" value="HTH_AraC"/>
</dbReference>
<dbReference type="GO" id="GO:0005829">
    <property type="term" value="C:cytosol"/>
    <property type="evidence" value="ECO:0007669"/>
    <property type="project" value="TreeGrafter"/>
</dbReference>
<evidence type="ECO:0000313" key="5">
    <source>
        <dbReference type="EMBL" id="RVQ65806.1"/>
    </source>
</evidence>
<dbReference type="GO" id="GO:0003700">
    <property type="term" value="F:DNA-binding transcription factor activity"/>
    <property type="evidence" value="ECO:0007669"/>
    <property type="project" value="InterPro"/>
</dbReference>
<dbReference type="PROSITE" id="PS01124">
    <property type="entry name" value="HTH_ARAC_FAMILY_2"/>
    <property type="match status" value="1"/>
</dbReference>
<dbReference type="InterPro" id="IPR009057">
    <property type="entry name" value="Homeodomain-like_sf"/>
</dbReference>
<dbReference type="EMBL" id="RXOL01000006">
    <property type="protein sequence ID" value="RVQ65806.1"/>
    <property type="molecule type" value="Genomic_DNA"/>
</dbReference>
<keyword evidence="2" id="KW-0238">DNA-binding</keyword>
<sequence length="369" mass="40102">MNELSKCAAAPFAEDIGKNRRISLAALGSIDGLGDAMVPAGILPRLAHDLDHPAWMFDGTGLDPQVPFPIKIRLADDLVMVANLLDRFGPLPLLSSVLTDFDSTVNHKTLGVLAAAPDLAALLQYLTKSLNIQNPHLKVLLSESRAGHLIEVTAMSELADVGLFLEHLVAAAIVRLTGLFQPKMRKIANGKSSWPVLRLRDAADDTVAALAAIGQVDVAASEGSTTLFVSSTGLPAQNPRHDPDLWSLAYQALRKNWTQDHSPFSVASLRLHIRQSLKTSQRAPGLNQLASDMAMSPRTIGRKLASLDISFQQMVSEEKMAIARESLTDPRWSVDRVAGLLGYSNSASFGRAFRQMHGISPSEWRERLR</sequence>
<dbReference type="GO" id="GO:0000976">
    <property type="term" value="F:transcription cis-regulatory region binding"/>
    <property type="evidence" value="ECO:0007669"/>
    <property type="project" value="TreeGrafter"/>
</dbReference>
<protein>
    <submittedName>
        <fullName evidence="5">AraC family transcriptional regulator</fullName>
    </submittedName>
</protein>
<accession>A0A437GVI8</accession>
<dbReference type="PANTHER" id="PTHR47894">
    <property type="entry name" value="HTH-TYPE TRANSCRIPTIONAL REGULATOR GADX"/>
    <property type="match status" value="1"/>
</dbReference>
<gene>
    <name evidence="5" type="ORF">EKN06_12835</name>
</gene>
<dbReference type="Proteomes" id="UP000283003">
    <property type="component" value="Unassembled WGS sequence"/>
</dbReference>
<comment type="caution">
    <text evidence="5">The sequence shown here is derived from an EMBL/GenBank/DDBJ whole genome shotgun (WGS) entry which is preliminary data.</text>
</comment>
<proteinExistence type="predicted"/>
<dbReference type="InterPro" id="IPR020449">
    <property type="entry name" value="Tscrpt_reg_AraC-type_HTH"/>
</dbReference>
<keyword evidence="6" id="KW-1185">Reference proteome</keyword>
<dbReference type="Pfam" id="PF12833">
    <property type="entry name" value="HTH_18"/>
    <property type="match status" value="1"/>
</dbReference>
<dbReference type="RefSeq" id="WP_127613317.1">
    <property type="nucleotide sequence ID" value="NZ_RXOL01000006.1"/>
</dbReference>
<evidence type="ECO:0000259" key="4">
    <source>
        <dbReference type="PROSITE" id="PS01124"/>
    </source>
</evidence>
<evidence type="ECO:0000256" key="2">
    <source>
        <dbReference type="ARBA" id="ARBA00023125"/>
    </source>
</evidence>
<feature type="domain" description="HTH araC/xylS-type" evidence="4">
    <location>
        <begin position="267"/>
        <end position="367"/>
    </location>
</feature>
<keyword evidence="1" id="KW-0805">Transcription regulation</keyword>
<organism evidence="5 6">
    <name type="scientific">Croceicoccus ponticola</name>
    <dbReference type="NCBI Taxonomy" id="2217664"/>
    <lineage>
        <taxon>Bacteria</taxon>
        <taxon>Pseudomonadati</taxon>
        <taxon>Pseudomonadota</taxon>
        <taxon>Alphaproteobacteria</taxon>
        <taxon>Sphingomonadales</taxon>
        <taxon>Erythrobacteraceae</taxon>
        <taxon>Croceicoccus</taxon>
    </lineage>
</organism>
<evidence type="ECO:0000256" key="1">
    <source>
        <dbReference type="ARBA" id="ARBA00023015"/>
    </source>
</evidence>